<evidence type="ECO:0000256" key="1">
    <source>
        <dbReference type="ARBA" id="ARBA00023015"/>
    </source>
</evidence>
<keyword evidence="3" id="KW-0804">Transcription</keyword>
<feature type="domain" description="IclR-ED" evidence="5">
    <location>
        <begin position="64"/>
        <end position="251"/>
    </location>
</feature>
<feature type="domain" description="HTH iclR-type" evidence="4">
    <location>
        <begin position="1"/>
        <end position="63"/>
    </location>
</feature>
<dbReference type="RefSeq" id="WP_165119988.1">
    <property type="nucleotide sequence ID" value="NZ_JAAKZG010000010.1"/>
</dbReference>
<evidence type="ECO:0000259" key="4">
    <source>
        <dbReference type="PROSITE" id="PS51077"/>
    </source>
</evidence>
<dbReference type="SUPFAM" id="SSF46785">
    <property type="entry name" value="Winged helix' DNA-binding domain"/>
    <property type="match status" value="1"/>
</dbReference>
<dbReference type="AlphaFoldDB" id="A0A7C9VG55"/>
<dbReference type="PANTHER" id="PTHR30136:SF35">
    <property type="entry name" value="HTH-TYPE TRANSCRIPTIONAL REGULATOR RV1719"/>
    <property type="match status" value="1"/>
</dbReference>
<dbReference type="InterPro" id="IPR036388">
    <property type="entry name" value="WH-like_DNA-bd_sf"/>
</dbReference>
<sequence length="280" mass="30340">MSSRDRALSIIELLARNADGLHLSDIAERLGLPRSGTHRLLNDLRENGYVRQEHERGIYTLTVKLASLSLVHQVGTGMVDLVLPILDSIAEQTGELAMLSVIEGERLMRVAKARGARRGLLYNPEEEPEVYLAATSNGYAYLSCLDDEKAIELIAKQGPLRGGYGSNAPRSIKEVMTYVHEARERGYSIIHDVFEAGTSAIAAPIRLPKSEDVVGTISVAGPSVRMTRDRLEVMAPLIISAADDVGRAATRSGMFEGHRYSTTGGSAPLPASSRWASMIG</sequence>
<gene>
    <name evidence="6" type="ORF">G6N74_21080</name>
</gene>
<dbReference type="SUPFAM" id="SSF55781">
    <property type="entry name" value="GAF domain-like"/>
    <property type="match status" value="1"/>
</dbReference>
<evidence type="ECO:0000259" key="5">
    <source>
        <dbReference type="PROSITE" id="PS51078"/>
    </source>
</evidence>
<dbReference type="CDD" id="cd00090">
    <property type="entry name" value="HTH_ARSR"/>
    <property type="match status" value="1"/>
</dbReference>
<keyword evidence="7" id="KW-1185">Reference proteome</keyword>
<dbReference type="InterPro" id="IPR050707">
    <property type="entry name" value="HTH_MetabolicPath_Reg"/>
</dbReference>
<dbReference type="Gene3D" id="1.10.10.10">
    <property type="entry name" value="Winged helix-like DNA-binding domain superfamily/Winged helix DNA-binding domain"/>
    <property type="match status" value="1"/>
</dbReference>
<evidence type="ECO:0000313" key="6">
    <source>
        <dbReference type="EMBL" id="NGN43568.1"/>
    </source>
</evidence>
<dbReference type="Gene3D" id="3.30.450.40">
    <property type="match status" value="1"/>
</dbReference>
<dbReference type="Pfam" id="PF01614">
    <property type="entry name" value="IclR_C"/>
    <property type="match status" value="1"/>
</dbReference>
<dbReference type="PROSITE" id="PS51078">
    <property type="entry name" value="ICLR_ED"/>
    <property type="match status" value="1"/>
</dbReference>
<dbReference type="InterPro" id="IPR005471">
    <property type="entry name" value="Tscrpt_reg_IclR_N"/>
</dbReference>
<dbReference type="Pfam" id="PF09339">
    <property type="entry name" value="HTH_IclR"/>
    <property type="match status" value="1"/>
</dbReference>
<dbReference type="InterPro" id="IPR036390">
    <property type="entry name" value="WH_DNA-bd_sf"/>
</dbReference>
<keyword evidence="1" id="KW-0805">Transcription regulation</keyword>
<dbReference type="FunFam" id="1.10.10.10:FF:000056">
    <property type="entry name" value="IclR family transcriptional regulator"/>
    <property type="match status" value="1"/>
</dbReference>
<accession>A0A7C9VG55</accession>
<keyword evidence="2" id="KW-0238">DNA-binding</keyword>
<evidence type="ECO:0000313" key="7">
    <source>
        <dbReference type="Proteomes" id="UP000481252"/>
    </source>
</evidence>
<dbReference type="SMART" id="SM00346">
    <property type="entry name" value="HTH_ICLR"/>
    <property type="match status" value="1"/>
</dbReference>
<dbReference type="InterPro" id="IPR011991">
    <property type="entry name" value="ArsR-like_HTH"/>
</dbReference>
<dbReference type="GO" id="GO:0045892">
    <property type="term" value="P:negative regulation of DNA-templated transcription"/>
    <property type="evidence" value="ECO:0007669"/>
    <property type="project" value="TreeGrafter"/>
</dbReference>
<dbReference type="PROSITE" id="PS51077">
    <property type="entry name" value="HTH_ICLR"/>
    <property type="match status" value="1"/>
</dbReference>
<dbReference type="InterPro" id="IPR029016">
    <property type="entry name" value="GAF-like_dom_sf"/>
</dbReference>
<dbReference type="GO" id="GO:0003677">
    <property type="term" value="F:DNA binding"/>
    <property type="evidence" value="ECO:0007669"/>
    <property type="project" value="UniProtKB-KW"/>
</dbReference>
<evidence type="ECO:0000256" key="3">
    <source>
        <dbReference type="ARBA" id="ARBA00023163"/>
    </source>
</evidence>
<proteinExistence type="predicted"/>
<protein>
    <submittedName>
        <fullName evidence="6">IclR family transcriptional regulator</fullName>
    </submittedName>
</protein>
<name>A0A7C9VG55_9HYPH</name>
<evidence type="ECO:0000256" key="2">
    <source>
        <dbReference type="ARBA" id="ARBA00023125"/>
    </source>
</evidence>
<dbReference type="Proteomes" id="UP000481252">
    <property type="component" value="Unassembled WGS sequence"/>
</dbReference>
<comment type="caution">
    <text evidence="6">The sequence shown here is derived from an EMBL/GenBank/DDBJ whole genome shotgun (WGS) entry which is preliminary data.</text>
</comment>
<dbReference type="GO" id="GO:0003700">
    <property type="term" value="F:DNA-binding transcription factor activity"/>
    <property type="evidence" value="ECO:0007669"/>
    <property type="project" value="TreeGrafter"/>
</dbReference>
<dbReference type="EMBL" id="JAAKZG010000010">
    <property type="protein sequence ID" value="NGN43568.1"/>
    <property type="molecule type" value="Genomic_DNA"/>
</dbReference>
<dbReference type="PANTHER" id="PTHR30136">
    <property type="entry name" value="HELIX-TURN-HELIX TRANSCRIPTIONAL REGULATOR, ICLR FAMILY"/>
    <property type="match status" value="1"/>
</dbReference>
<dbReference type="InterPro" id="IPR014757">
    <property type="entry name" value="Tscrpt_reg_IclR_C"/>
</dbReference>
<organism evidence="6 7">
    <name type="scientific">Mesorhizobium zhangyense</name>
    <dbReference type="NCBI Taxonomy" id="1776730"/>
    <lineage>
        <taxon>Bacteria</taxon>
        <taxon>Pseudomonadati</taxon>
        <taxon>Pseudomonadota</taxon>
        <taxon>Alphaproteobacteria</taxon>
        <taxon>Hyphomicrobiales</taxon>
        <taxon>Phyllobacteriaceae</taxon>
        <taxon>Mesorhizobium</taxon>
    </lineage>
</organism>
<reference evidence="6 7" key="1">
    <citation type="submission" date="2020-02" db="EMBL/GenBank/DDBJ databases">
        <title>Genome sequence of the type strain CGMCC 1.15528 of Mesorhizobium zhangyense.</title>
        <authorList>
            <person name="Gao J."/>
            <person name="Sun J."/>
        </authorList>
    </citation>
    <scope>NUCLEOTIDE SEQUENCE [LARGE SCALE GENOMIC DNA]</scope>
    <source>
        <strain evidence="6 7">CGMCC 1.15528</strain>
    </source>
</reference>